<protein>
    <submittedName>
        <fullName evidence="2">Uncharacterized protein</fullName>
    </submittedName>
</protein>
<comment type="caution">
    <text evidence="2">The sequence shown here is derived from an EMBL/GenBank/DDBJ whole genome shotgun (WGS) entry which is preliminary data.</text>
</comment>
<reference evidence="2" key="1">
    <citation type="journal article" date="2014" name="Front. Microbiol.">
        <title>High frequency of phylogenetically diverse reductive dehalogenase-homologous genes in deep subseafloor sedimentary metagenomes.</title>
        <authorList>
            <person name="Kawai M."/>
            <person name="Futagami T."/>
            <person name="Toyoda A."/>
            <person name="Takaki Y."/>
            <person name="Nishi S."/>
            <person name="Hori S."/>
            <person name="Arai W."/>
            <person name="Tsubouchi T."/>
            <person name="Morono Y."/>
            <person name="Uchiyama I."/>
            <person name="Ito T."/>
            <person name="Fujiyama A."/>
            <person name="Inagaki F."/>
            <person name="Takami H."/>
        </authorList>
    </citation>
    <scope>NUCLEOTIDE SEQUENCE</scope>
    <source>
        <strain evidence="2">Expedition CK06-06</strain>
    </source>
</reference>
<dbReference type="AlphaFoldDB" id="X1VZ59"/>
<keyword evidence="1" id="KW-1133">Transmembrane helix</keyword>
<keyword evidence="1" id="KW-0812">Transmembrane</keyword>
<evidence type="ECO:0000313" key="2">
    <source>
        <dbReference type="EMBL" id="GAJ17885.1"/>
    </source>
</evidence>
<sequence>MIQFDIDVNAYLEKVFTPVVIGLLIIILIGLPLLKKVTNWLF</sequence>
<feature type="transmembrane region" description="Helical" evidence="1">
    <location>
        <begin position="15"/>
        <end position="34"/>
    </location>
</feature>
<proteinExistence type="predicted"/>
<dbReference type="EMBL" id="BARW01036439">
    <property type="protein sequence ID" value="GAJ17885.1"/>
    <property type="molecule type" value="Genomic_DNA"/>
</dbReference>
<evidence type="ECO:0000256" key="1">
    <source>
        <dbReference type="SAM" id="Phobius"/>
    </source>
</evidence>
<accession>X1VZ59</accession>
<keyword evidence="1" id="KW-0472">Membrane</keyword>
<organism evidence="2">
    <name type="scientific">marine sediment metagenome</name>
    <dbReference type="NCBI Taxonomy" id="412755"/>
    <lineage>
        <taxon>unclassified sequences</taxon>
        <taxon>metagenomes</taxon>
        <taxon>ecological metagenomes</taxon>
    </lineage>
</organism>
<gene>
    <name evidence="2" type="ORF">S12H4_56556</name>
</gene>
<name>X1VZ59_9ZZZZ</name>